<proteinExistence type="predicted"/>
<evidence type="ECO:0000313" key="3">
    <source>
        <dbReference type="EMBL" id="URE05804.1"/>
    </source>
</evidence>
<dbReference type="AlphaFoldDB" id="A0A9E7G0A1"/>
<dbReference type="InterPro" id="IPR002068">
    <property type="entry name" value="A-crystallin/Hsp20_dom"/>
</dbReference>
<evidence type="ECO:0000256" key="1">
    <source>
        <dbReference type="SAM" id="MobiDB-lite"/>
    </source>
</evidence>
<dbReference type="Gene3D" id="2.60.40.790">
    <property type="match status" value="1"/>
</dbReference>
<dbReference type="SUPFAM" id="SSF49764">
    <property type="entry name" value="HSP20-like chaperones"/>
    <property type="match status" value="1"/>
</dbReference>
<organism evidence="3 4">
    <name type="scientific">Musa troglodytarum</name>
    <name type="common">fe'i banana</name>
    <dbReference type="NCBI Taxonomy" id="320322"/>
    <lineage>
        <taxon>Eukaryota</taxon>
        <taxon>Viridiplantae</taxon>
        <taxon>Streptophyta</taxon>
        <taxon>Embryophyta</taxon>
        <taxon>Tracheophyta</taxon>
        <taxon>Spermatophyta</taxon>
        <taxon>Magnoliopsida</taxon>
        <taxon>Liliopsida</taxon>
        <taxon>Zingiberales</taxon>
        <taxon>Musaceae</taxon>
        <taxon>Musa</taxon>
    </lineage>
</organism>
<dbReference type="InterPro" id="IPR008978">
    <property type="entry name" value="HSP20-like_chaperone"/>
</dbReference>
<name>A0A9E7G0A1_9LILI</name>
<feature type="domain" description="SHSP" evidence="2">
    <location>
        <begin position="58"/>
        <end position="97"/>
    </location>
</feature>
<keyword evidence="4" id="KW-1185">Reference proteome</keyword>
<sequence>AIPSFRSLAETPSDFSFCQHPRRLEGDVRGAPPWGEERGGGGRRKGAADQRRAAQGGGEERQVAPMERRGGKGLRRFRLPENATVDQVKASMDNDVLSD</sequence>
<evidence type="ECO:0000259" key="2">
    <source>
        <dbReference type="Pfam" id="PF00011"/>
    </source>
</evidence>
<protein>
    <recommendedName>
        <fullName evidence="2">SHSP domain-containing protein</fullName>
    </recommendedName>
</protein>
<accession>A0A9E7G0A1</accession>
<feature type="region of interest" description="Disordered" evidence="1">
    <location>
        <begin position="1"/>
        <end position="73"/>
    </location>
</feature>
<evidence type="ECO:0000313" key="4">
    <source>
        <dbReference type="Proteomes" id="UP001055439"/>
    </source>
</evidence>
<dbReference type="EMBL" id="CP097507">
    <property type="protein sequence ID" value="URE05804.1"/>
    <property type="molecule type" value="Genomic_DNA"/>
</dbReference>
<feature type="compositionally biased region" description="Basic and acidic residues" evidence="1">
    <location>
        <begin position="35"/>
        <end position="70"/>
    </location>
</feature>
<reference evidence="3" key="1">
    <citation type="submission" date="2022-05" db="EMBL/GenBank/DDBJ databases">
        <title>The Musa troglodytarum L. genome provides insights into the mechanism of non-climacteric behaviour and enrichment of carotenoids.</title>
        <authorList>
            <person name="Wang J."/>
        </authorList>
    </citation>
    <scope>NUCLEOTIDE SEQUENCE</scope>
    <source>
        <tissue evidence="3">Leaf</tissue>
    </source>
</reference>
<dbReference type="Pfam" id="PF00011">
    <property type="entry name" value="HSP20"/>
    <property type="match status" value="1"/>
</dbReference>
<dbReference type="Proteomes" id="UP001055439">
    <property type="component" value="Chromosome 5"/>
</dbReference>
<feature type="non-terminal residue" evidence="3">
    <location>
        <position position="1"/>
    </location>
</feature>
<gene>
    <name evidence="3" type="ORF">MUK42_20348</name>
</gene>